<accession>A0A4R6WSL0</accession>
<feature type="domain" description="YjiS-like" evidence="1">
    <location>
        <begin position="7"/>
        <end position="42"/>
    </location>
</feature>
<dbReference type="EMBL" id="SNYW01000002">
    <property type="protein sequence ID" value="TDQ85438.1"/>
    <property type="molecule type" value="Genomic_DNA"/>
</dbReference>
<dbReference type="InterPro" id="IPR009506">
    <property type="entry name" value="YjiS-like"/>
</dbReference>
<organism evidence="2 3">
    <name type="scientific">Dongia mobilis</name>
    <dbReference type="NCBI Taxonomy" id="578943"/>
    <lineage>
        <taxon>Bacteria</taxon>
        <taxon>Pseudomonadati</taxon>
        <taxon>Pseudomonadota</taxon>
        <taxon>Alphaproteobacteria</taxon>
        <taxon>Rhodospirillales</taxon>
        <taxon>Dongiaceae</taxon>
        <taxon>Dongia</taxon>
    </lineage>
</organism>
<evidence type="ECO:0000313" key="3">
    <source>
        <dbReference type="Proteomes" id="UP000295783"/>
    </source>
</evidence>
<dbReference type="Proteomes" id="UP000295783">
    <property type="component" value="Unassembled WGS sequence"/>
</dbReference>
<evidence type="ECO:0000259" key="1">
    <source>
        <dbReference type="Pfam" id="PF06568"/>
    </source>
</evidence>
<dbReference type="AlphaFoldDB" id="A0A4R6WSL0"/>
<dbReference type="Pfam" id="PF06568">
    <property type="entry name" value="YjiS-like"/>
    <property type="match status" value="1"/>
</dbReference>
<proteinExistence type="predicted"/>
<dbReference type="RefSeq" id="WP_133611646.1">
    <property type="nucleotide sequence ID" value="NZ_SNYW01000002.1"/>
</dbReference>
<keyword evidence="3" id="KW-1185">Reference proteome</keyword>
<gene>
    <name evidence="2" type="ORF">A8950_0223</name>
</gene>
<reference evidence="2 3" key="1">
    <citation type="submission" date="2019-03" db="EMBL/GenBank/DDBJ databases">
        <title>Genomic Encyclopedia of Type Strains, Phase III (KMG-III): the genomes of soil and plant-associated and newly described type strains.</title>
        <authorList>
            <person name="Whitman W."/>
        </authorList>
    </citation>
    <scope>NUCLEOTIDE SEQUENCE [LARGE SCALE GENOMIC DNA]</scope>
    <source>
        <strain evidence="2 3">CGMCC 1.7660</strain>
    </source>
</reference>
<protein>
    <submittedName>
        <fullName evidence="2">Uncharacterized protein DUF1127</fullName>
    </submittedName>
</protein>
<sequence length="74" mass="8373">MQLLTLIRTTWRRWAVMSEVHRELSAYSERELADLGIRRSEIAGIAREAAARIQPKMMKADRKAGTFAKTAAAN</sequence>
<comment type="caution">
    <text evidence="2">The sequence shown here is derived from an EMBL/GenBank/DDBJ whole genome shotgun (WGS) entry which is preliminary data.</text>
</comment>
<evidence type="ECO:0000313" key="2">
    <source>
        <dbReference type="EMBL" id="TDQ85438.1"/>
    </source>
</evidence>
<name>A0A4R6WSL0_9PROT</name>